<feature type="transmembrane region" description="Helical" evidence="5">
    <location>
        <begin position="246"/>
        <end position="262"/>
    </location>
</feature>
<feature type="transmembrane region" description="Helical" evidence="5">
    <location>
        <begin position="170"/>
        <end position="194"/>
    </location>
</feature>
<dbReference type="GO" id="GO:0000209">
    <property type="term" value="P:protein polyubiquitination"/>
    <property type="evidence" value="ECO:0007669"/>
    <property type="project" value="InterPro"/>
</dbReference>
<keyword evidence="5" id="KW-1133">Transmembrane helix</keyword>
<dbReference type="EMBL" id="BLXT01008389">
    <property type="protein sequence ID" value="GFO48435.1"/>
    <property type="molecule type" value="Genomic_DNA"/>
</dbReference>
<keyword evidence="3" id="KW-0862">Zinc</keyword>
<dbReference type="InterPro" id="IPR027370">
    <property type="entry name" value="Znf-RING_euk"/>
</dbReference>
<organism evidence="7 8">
    <name type="scientific">Plakobranchus ocellatus</name>
    <dbReference type="NCBI Taxonomy" id="259542"/>
    <lineage>
        <taxon>Eukaryota</taxon>
        <taxon>Metazoa</taxon>
        <taxon>Spiralia</taxon>
        <taxon>Lophotrochozoa</taxon>
        <taxon>Mollusca</taxon>
        <taxon>Gastropoda</taxon>
        <taxon>Heterobranchia</taxon>
        <taxon>Euthyneura</taxon>
        <taxon>Panpulmonata</taxon>
        <taxon>Sacoglossa</taxon>
        <taxon>Placobranchoidea</taxon>
        <taxon>Plakobranchidae</taxon>
        <taxon>Plakobranchus</taxon>
    </lineage>
</organism>
<dbReference type="GO" id="GO:0032436">
    <property type="term" value="P:positive regulation of proteasomal ubiquitin-dependent protein catabolic process"/>
    <property type="evidence" value="ECO:0007669"/>
    <property type="project" value="TreeGrafter"/>
</dbReference>
<keyword evidence="5" id="KW-0472">Membrane</keyword>
<dbReference type="InterPro" id="IPR017907">
    <property type="entry name" value="Znf_RING_CS"/>
</dbReference>
<dbReference type="InterPro" id="IPR033263">
    <property type="entry name" value="RNF180"/>
</dbReference>
<dbReference type="PROSITE" id="PS00518">
    <property type="entry name" value="ZF_RING_1"/>
    <property type="match status" value="1"/>
</dbReference>
<feature type="domain" description="RING-type" evidence="6">
    <location>
        <begin position="30"/>
        <end position="80"/>
    </location>
</feature>
<dbReference type="SMART" id="SM00184">
    <property type="entry name" value="RING"/>
    <property type="match status" value="1"/>
</dbReference>
<dbReference type="GO" id="GO:0061630">
    <property type="term" value="F:ubiquitin protein ligase activity"/>
    <property type="evidence" value="ECO:0007669"/>
    <property type="project" value="InterPro"/>
</dbReference>
<dbReference type="GO" id="GO:0031624">
    <property type="term" value="F:ubiquitin conjugating enzyme binding"/>
    <property type="evidence" value="ECO:0007669"/>
    <property type="project" value="TreeGrafter"/>
</dbReference>
<sequence length="282" mass="31542">MTTNKTDLSADTSAQLSLVPLDDYVLEHTCVVCLDIMVRPHVLQPCGHTFCELCLRQLQQVAVKSMLNSKCILVPCPICRRSIEKCELICEKDDTIRSKYPSQYKERLQDLVVQQQKHENSELPRARYPAPARAPVASTQRPAPVVRAQTRNQRRPPFHGNSVAKHICSVVIVVSVYGLGGTYLICVATSLGLLKFCYRLVGKNGHGLTPPRGEGTLRVRWVRGISLMLFLAAVRSAWTLSWWKTLLLFPSVLSISIAGYALDGNGFTMFQRALDVAMLPHW</sequence>
<accession>A0AAV4DWK7</accession>
<evidence type="ECO:0000259" key="6">
    <source>
        <dbReference type="PROSITE" id="PS50089"/>
    </source>
</evidence>
<proteinExistence type="predicted"/>
<keyword evidence="1" id="KW-0479">Metal-binding</keyword>
<keyword evidence="5" id="KW-0812">Transmembrane</keyword>
<dbReference type="InterPro" id="IPR001841">
    <property type="entry name" value="Znf_RING"/>
</dbReference>
<evidence type="ECO:0000313" key="8">
    <source>
        <dbReference type="Proteomes" id="UP000735302"/>
    </source>
</evidence>
<dbReference type="Gene3D" id="3.30.40.10">
    <property type="entry name" value="Zinc/RING finger domain, C3HC4 (zinc finger)"/>
    <property type="match status" value="1"/>
</dbReference>
<dbReference type="Proteomes" id="UP000735302">
    <property type="component" value="Unassembled WGS sequence"/>
</dbReference>
<dbReference type="Pfam" id="PF13445">
    <property type="entry name" value="zf-RING_UBOX"/>
    <property type="match status" value="1"/>
</dbReference>
<dbReference type="AlphaFoldDB" id="A0AAV4DWK7"/>
<evidence type="ECO:0000256" key="2">
    <source>
        <dbReference type="ARBA" id="ARBA00022771"/>
    </source>
</evidence>
<protein>
    <submittedName>
        <fullName evidence="7">E3 ubiquitin-protein ligase rnf180</fullName>
    </submittedName>
</protein>
<gene>
    <name evidence="7" type="ORF">PoB_007494000</name>
</gene>
<dbReference type="GO" id="GO:0008270">
    <property type="term" value="F:zinc ion binding"/>
    <property type="evidence" value="ECO:0007669"/>
    <property type="project" value="UniProtKB-KW"/>
</dbReference>
<dbReference type="InterPro" id="IPR013083">
    <property type="entry name" value="Znf_RING/FYVE/PHD"/>
</dbReference>
<evidence type="ECO:0000256" key="4">
    <source>
        <dbReference type="PROSITE-ProRule" id="PRU00175"/>
    </source>
</evidence>
<dbReference type="GO" id="GO:0005789">
    <property type="term" value="C:endoplasmic reticulum membrane"/>
    <property type="evidence" value="ECO:0007669"/>
    <property type="project" value="TreeGrafter"/>
</dbReference>
<comment type="caution">
    <text evidence="7">The sequence shown here is derived from an EMBL/GenBank/DDBJ whole genome shotgun (WGS) entry which is preliminary data.</text>
</comment>
<evidence type="ECO:0000256" key="5">
    <source>
        <dbReference type="SAM" id="Phobius"/>
    </source>
</evidence>
<dbReference type="SUPFAM" id="SSF57850">
    <property type="entry name" value="RING/U-box"/>
    <property type="match status" value="1"/>
</dbReference>
<dbReference type="GO" id="GO:0042415">
    <property type="term" value="P:norepinephrine metabolic process"/>
    <property type="evidence" value="ECO:0007669"/>
    <property type="project" value="TreeGrafter"/>
</dbReference>
<evidence type="ECO:0000313" key="7">
    <source>
        <dbReference type="EMBL" id="GFO48435.1"/>
    </source>
</evidence>
<dbReference type="GO" id="GO:0042428">
    <property type="term" value="P:serotonin metabolic process"/>
    <property type="evidence" value="ECO:0007669"/>
    <property type="project" value="TreeGrafter"/>
</dbReference>
<name>A0AAV4DWK7_9GAST</name>
<dbReference type="PANTHER" id="PTHR46717:SF1">
    <property type="entry name" value="E3 UBIQUITIN-PROTEIN LIGASE RNF180"/>
    <property type="match status" value="1"/>
</dbReference>
<dbReference type="PANTHER" id="PTHR46717">
    <property type="entry name" value="E3 UBIQUITIN-PROTEIN LIGASE RNF180"/>
    <property type="match status" value="1"/>
</dbReference>
<reference evidence="7 8" key="1">
    <citation type="journal article" date="2021" name="Elife">
        <title>Chloroplast acquisition without the gene transfer in kleptoplastic sea slugs, Plakobranchus ocellatus.</title>
        <authorList>
            <person name="Maeda T."/>
            <person name="Takahashi S."/>
            <person name="Yoshida T."/>
            <person name="Shimamura S."/>
            <person name="Takaki Y."/>
            <person name="Nagai Y."/>
            <person name="Toyoda A."/>
            <person name="Suzuki Y."/>
            <person name="Arimoto A."/>
            <person name="Ishii H."/>
            <person name="Satoh N."/>
            <person name="Nishiyama T."/>
            <person name="Hasebe M."/>
            <person name="Maruyama T."/>
            <person name="Minagawa J."/>
            <person name="Obokata J."/>
            <person name="Shigenobu S."/>
        </authorList>
    </citation>
    <scope>NUCLEOTIDE SEQUENCE [LARGE SCALE GENOMIC DNA]</scope>
</reference>
<keyword evidence="2 4" id="KW-0863">Zinc-finger</keyword>
<dbReference type="PROSITE" id="PS50089">
    <property type="entry name" value="ZF_RING_2"/>
    <property type="match status" value="1"/>
</dbReference>
<keyword evidence="8" id="KW-1185">Reference proteome</keyword>
<evidence type="ECO:0000256" key="1">
    <source>
        <dbReference type="ARBA" id="ARBA00022723"/>
    </source>
</evidence>
<evidence type="ECO:0000256" key="3">
    <source>
        <dbReference type="ARBA" id="ARBA00022833"/>
    </source>
</evidence>